<dbReference type="GO" id="GO:0080019">
    <property type="term" value="F:alcohol-forming very long-chain fatty acyl-CoA reductase activity"/>
    <property type="evidence" value="ECO:0007669"/>
    <property type="project" value="InterPro"/>
</dbReference>
<comment type="caution">
    <text evidence="3">The sequence shown here is derived from an EMBL/GenBank/DDBJ whole genome shotgun (WGS) entry which is preliminary data.</text>
</comment>
<dbReference type="AlphaFoldDB" id="A0A811RJZ2"/>
<dbReference type="InterPro" id="IPR036291">
    <property type="entry name" value="NAD(P)-bd_dom_sf"/>
</dbReference>
<keyword evidence="5" id="KW-1185">Reference proteome</keyword>
<dbReference type="EC" id="1.2.1.84" evidence="1"/>
<dbReference type="EMBL" id="CAJGYO010000015">
    <property type="protein sequence ID" value="CAD6270285.1"/>
    <property type="molecule type" value="Genomic_DNA"/>
</dbReference>
<evidence type="ECO:0000259" key="2">
    <source>
        <dbReference type="Pfam" id="PF07993"/>
    </source>
</evidence>
<keyword evidence="1" id="KW-0560">Oxidoreductase</keyword>
<dbReference type="InterPro" id="IPR026055">
    <property type="entry name" value="FAR"/>
</dbReference>
<keyword evidence="1" id="KW-0444">Lipid biosynthesis</keyword>
<dbReference type="InterPro" id="IPR013120">
    <property type="entry name" value="FAR_NAD-bd"/>
</dbReference>
<dbReference type="Proteomes" id="UP000604825">
    <property type="component" value="Unassembled WGS sequence"/>
</dbReference>
<evidence type="ECO:0000256" key="1">
    <source>
        <dbReference type="RuleBase" id="RU363097"/>
    </source>
</evidence>
<dbReference type="GO" id="GO:0035336">
    <property type="term" value="P:long-chain fatty-acyl-CoA metabolic process"/>
    <property type="evidence" value="ECO:0007669"/>
    <property type="project" value="TreeGrafter"/>
</dbReference>
<dbReference type="GO" id="GO:0102965">
    <property type="term" value="F:alcohol-forming long-chain fatty acyl-CoA reductase activity"/>
    <property type="evidence" value="ECO:0007669"/>
    <property type="project" value="UniProtKB-EC"/>
</dbReference>
<comment type="catalytic activity">
    <reaction evidence="1">
        <text>a long-chain fatty acyl-CoA + 2 NADPH + 2 H(+) = a long-chain primary fatty alcohol + 2 NADP(+) + CoA</text>
        <dbReference type="Rhea" id="RHEA:52716"/>
        <dbReference type="ChEBI" id="CHEBI:15378"/>
        <dbReference type="ChEBI" id="CHEBI:57287"/>
        <dbReference type="ChEBI" id="CHEBI:57783"/>
        <dbReference type="ChEBI" id="CHEBI:58349"/>
        <dbReference type="ChEBI" id="CHEBI:77396"/>
        <dbReference type="ChEBI" id="CHEBI:83139"/>
        <dbReference type="EC" id="1.2.1.84"/>
    </reaction>
</comment>
<reference evidence="3" key="1">
    <citation type="submission" date="2020-10" db="EMBL/GenBank/DDBJ databases">
        <authorList>
            <person name="Han B."/>
            <person name="Lu T."/>
            <person name="Zhao Q."/>
            <person name="Huang X."/>
            <person name="Zhao Y."/>
        </authorList>
    </citation>
    <scope>NUCLEOTIDE SEQUENCE</scope>
</reference>
<keyword evidence="1" id="KW-0521">NADP</keyword>
<sequence length="212" mass="23748">MLLHVSTAYVACEQQGLLLEKPFQISEMIKQGCHLDIDAELKLVDSIKADLMHSSGNSEQLEKKTMKKLGLKRARHFGWANTYVFTKDMGEMLLEHFRGPLPVVVVRPSMVTSIYHDPLPGWIEGTRTIDTIIAAYAKQTIPRFIGHGDVILDVIPGDMVVNAMVAAMAIHWNEKGQVVIHVTSSLQNPLSTATTLDIMYRYFSTNPADRKE</sequence>
<dbReference type="PANTHER" id="PTHR11011">
    <property type="entry name" value="MALE STERILITY PROTEIN 2-RELATED"/>
    <property type="match status" value="1"/>
</dbReference>
<organism evidence="3 5">
    <name type="scientific">Miscanthus lutarioriparius</name>
    <dbReference type="NCBI Taxonomy" id="422564"/>
    <lineage>
        <taxon>Eukaryota</taxon>
        <taxon>Viridiplantae</taxon>
        <taxon>Streptophyta</taxon>
        <taxon>Embryophyta</taxon>
        <taxon>Tracheophyta</taxon>
        <taxon>Spermatophyta</taxon>
        <taxon>Magnoliopsida</taxon>
        <taxon>Liliopsida</taxon>
        <taxon>Poales</taxon>
        <taxon>Poaceae</taxon>
        <taxon>PACMAD clade</taxon>
        <taxon>Panicoideae</taxon>
        <taxon>Andropogonodae</taxon>
        <taxon>Andropogoneae</taxon>
        <taxon>Saccharinae</taxon>
        <taxon>Miscanthus</taxon>
    </lineage>
</organism>
<dbReference type="Pfam" id="PF07993">
    <property type="entry name" value="NAD_binding_4"/>
    <property type="match status" value="1"/>
</dbReference>
<dbReference type="PANTHER" id="PTHR11011:SF75">
    <property type="entry name" value="FATTY ACYL-COA REDUCTASE"/>
    <property type="match status" value="1"/>
</dbReference>
<accession>A0A811RJZ2</accession>
<evidence type="ECO:0000313" key="5">
    <source>
        <dbReference type="Proteomes" id="UP000604825"/>
    </source>
</evidence>
<dbReference type="OrthoDB" id="660814at2759"/>
<evidence type="ECO:0000313" key="4">
    <source>
        <dbReference type="EMBL" id="CAD6270285.1"/>
    </source>
</evidence>
<gene>
    <name evidence="3" type="ORF">NCGR_LOCUS53576</name>
    <name evidence="4" type="ORF">NCGR_LOCUS53577</name>
</gene>
<feature type="domain" description="Thioester reductase (TE)" evidence="2">
    <location>
        <begin position="2"/>
        <end position="164"/>
    </location>
</feature>
<dbReference type="SUPFAM" id="SSF51735">
    <property type="entry name" value="NAD(P)-binding Rossmann-fold domains"/>
    <property type="match status" value="1"/>
</dbReference>
<protein>
    <recommendedName>
        <fullName evidence="1">Fatty acyl-CoA reductase</fullName>
        <ecNumber evidence="1">1.2.1.84</ecNumber>
    </recommendedName>
</protein>
<keyword evidence="1" id="KW-0443">Lipid metabolism</keyword>
<comment type="function">
    <text evidence="1">Catalyzes the reduction of fatty acyl-CoA to fatty alcohols.</text>
</comment>
<name>A0A811RJZ2_9POAL</name>
<proteinExistence type="inferred from homology"/>
<evidence type="ECO:0000313" key="3">
    <source>
        <dbReference type="EMBL" id="CAD6270284.1"/>
    </source>
</evidence>
<dbReference type="GO" id="GO:0010345">
    <property type="term" value="P:suberin biosynthetic process"/>
    <property type="evidence" value="ECO:0007669"/>
    <property type="project" value="TreeGrafter"/>
</dbReference>
<dbReference type="EMBL" id="CAJGYO010000015">
    <property type="protein sequence ID" value="CAD6270284.1"/>
    <property type="molecule type" value="Genomic_DNA"/>
</dbReference>
<dbReference type="Gene3D" id="3.40.50.720">
    <property type="entry name" value="NAD(P)-binding Rossmann-like Domain"/>
    <property type="match status" value="1"/>
</dbReference>
<comment type="similarity">
    <text evidence="1">Belongs to the fatty acyl-CoA reductase family.</text>
</comment>